<gene>
    <name evidence="1" type="ORF">NDK43_25985</name>
</gene>
<sequence>MKEGAKGFDLYSGEGVTILAGVERGERYRNREIEPGYELQFRHRVFENKSVISVLLSKYSCST</sequence>
<comment type="caution">
    <text evidence="1">The sequence shown here is derived from an EMBL/GenBank/DDBJ whole genome shotgun (WGS) entry which is preliminary data.</text>
</comment>
<evidence type="ECO:0000313" key="1">
    <source>
        <dbReference type="EMBL" id="MCM2535165.1"/>
    </source>
</evidence>
<proteinExistence type="predicted"/>
<keyword evidence="2" id="KW-1185">Reference proteome</keyword>
<protein>
    <submittedName>
        <fullName evidence="1">Uncharacterized protein</fullName>
    </submittedName>
</protein>
<accession>A0ABT0WHT9</accession>
<dbReference type="Proteomes" id="UP001523262">
    <property type="component" value="Unassembled WGS sequence"/>
</dbReference>
<organism evidence="1 2">
    <name type="scientific">Neobacillus pocheonensis</name>
    <dbReference type="NCBI Taxonomy" id="363869"/>
    <lineage>
        <taxon>Bacteria</taxon>
        <taxon>Bacillati</taxon>
        <taxon>Bacillota</taxon>
        <taxon>Bacilli</taxon>
        <taxon>Bacillales</taxon>
        <taxon>Bacillaceae</taxon>
        <taxon>Neobacillus</taxon>
    </lineage>
</organism>
<name>A0ABT0WHT9_9BACI</name>
<evidence type="ECO:0000313" key="2">
    <source>
        <dbReference type="Proteomes" id="UP001523262"/>
    </source>
</evidence>
<dbReference type="EMBL" id="JAMQCR010000002">
    <property type="protein sequence ID" value="MCM2535165.1"/>
    <property type="molecule type" value="Genomic_DNA"/>
</dbReference>
<reference evidence="1 2" key="1">
    <citation type="submission" date="2022-06" db="EMBL/GenBank/DDBJ databases">
        <authorList>
            <person name="Jeon C.O."/>
        </authorList>
    </citation>
    <scope>NUCLEOTIDE SEQUENCE [LARGE SCALE GENOMIC DNA]</scope>
    <source>
        <strain evidence="1 2">KCTC 13943</strain>
    </source>
</reference>